<reference evidence="2" key="1">
    <citation type="submission" date="2016-10" db="EMBL/GenBank/DDBJ databases">
        <authorList>
            <person name="Varghese N."/>
            <person name="Submissions S."/>
        </authorList>
    </citation>
    <scope>NUCLEOTIDE SEQUENCE [LARGE SCALE GENOMIC DNA]</scope>
    <source>
        <strain evidence="2">DSM 11443</strain>
    </source>
</reference>
<organism evidence="1 2">
    <name type="scientific">Sulfitobacter brevis</name>
    <dbReference type="NCBI Taxonomy" id="74348"/>
    <lineage>
        <taxon>Bacteria</taxon>
        <taxon>Pseudomonadati</taxon>
        <taxon>Pseudomonadota</taxon>
        <taxon>Alphaproteobacteria</taxon>
        <taxon>Rhodobacterales</taxon>
        <taxon>Roseobacteraceae</taxon>
        <taxon>Sulfitobacter</taxon>
    </lineage>
</organism>
<evidence type="ECO:0000313" key="2">
    <source>
        <dbReference type="Proteomes" id="UP000198977"/>
    </source>
</evidence>
<protein>
    <submittedName>
        <fullName evidence="1">Uncharacterized protein</fullName>
    </submittedName>
</protein>
<sequence>MIAGSFGLHLLLCQRLYKEKRGLVRGLVGPEMQKAPMTEHRGLRFRQSQKCVGGLLLGAFFFFRHLFASFLVDHLHRQANLAAIVKAQELHFHFLAFLQNV</sequence>
<evidence type="ECO:0000313" key="1">
    <source>
        <dbReference type="EMBL" id="SFD84695.1"/>
    </source>
</evidence>
<gene>
    <name evidence="1" type="ORF">SAMN04488523_10365</name>
</gene>
<dbReference type="AlphaFoldDB" id="A0A1I1VPE0"/>
<proteinExistence type="predicted"/>
<dbReference type="EMBL" id="FOMW01000003">
    <property type="protein sequence ID" value="SFD84695.1"/>
    <property type="molecule type" value="Genomic_DNA"/>
</dbReference>
<name>A0A1I1VPE0_9RHOB</name>
<dbReference type="Proteomes" id="UP000198977">
    <property type="component" value="Unassembled WGS sequence"/>
</dbReference>
<keyword evidence="2" id="KW-1185">Reference proteome</keyword>
<accession>A0A1I1VPE0</accession>